<dbReference type="EMBL" id="LSRX01000186">
    <property type="protein sequence ID" value="OLQ05392.1"/>
    <property type="molecule type" value="Genomic_DNA"/>
</dbReference>
<evidence type="ECO:0000256" key="1">
    <source>
        <dbReference type="SAM" id="MobiDB-lite"/>
    </source>
</evidence>
<dbReference type="AlphaFoldDB" id="A0A1Q9EDA1"/>
<gene>
    <name evidence="2" type="ORF">AK812_SmicGene11406</name>
</gene>
<evidence type="ECO:0000313" key="2">
    <source>
        <dbReference type="EMBL" id="OLQ05392.1"/>
    </source>
</evidence>
<evidence type="ECO:0000313" key="3">
    <source>
        <dbReference type="Proteomes" id="UP000186817"/>
    </source>
</evidence>
<feature type="compositionally biased region" description="Basic and acidic residues" evidence="1">
    <location>
        <begin position="150"/>
        <end position="161"/>
    </location>
</feature>
<feature type="compositionally biased region" description="Low complexity" evidence="1">
    <location>
        <begin position="162"/>
        <end position="173"/>
    </location>
</feature>
<dbReference type="OrthoDB" id="10335668at2759"/>
<protein>
    <recommendedName>
        <fullName evidence="4">Ubiquitin-like domain-containing protein</fullName>
    </recommendedName>
</protein>
<dbReference type="Proteomes" id="UP000186817">
    <property type="component" value="Unassembled WGS sequence"/>
</dbReference>
<sequence length="173" mass="19086">MADADGSSEATEKSSDDLLSKLTDSQKHELVGRALQLQDADQWRQLLETAAAYRAERTICFRTMNGDGCELELPPTQHLASVKYRVLQELEPSLPPIEAGTRRQVKLLHAHEVLSDDLIVALVPDELTVVFSTIDMPIPRASGSSSSYEHPGEWDWDHDSDSGGYSVYDSDGS</sequence>
<accession>A0A1Q9EDA1</accession>
<organism evidence="2 3">
    <name type="scientific">Symbiodinium microadriaticum</name>
    <name type="common">Dinoflagellate</name>
    <name type="synonym">Zooxanthella microadriatica</name>
    <dbReference type="NCBI Taxonomy" id="2951"/>
    <lineage>
        <taxon>Eukaryota</taxon>
        <taxon>Sar</taxon>
        <taxon>Alveolata</taxon>
        <taxon>Dinophyceae</taxon>
        <taxon>Suessiales</taxon>
        <taxon>Symbiodiniaceae</taxon>
        <taxon>Symbiodinium</taxon>
    </lineage>
</organism>
<keyword evidence="3" id="KW-1185">Reference proteome</keyword>
<name>A0A1Q9EDA1_SYMMI</name>
<feature type="region of interest" description="Disordered" evidence="1">
    <location>
        <begin position="141"/>
        <end position="173"/>
    </location>
</feature>
<evidence type="ECO:0008006" key="4">
    <source>
        <dbReference type="Google" id="ProtNLM"/>
    </source>
</evidence>
<proteinExistence type="predicted"/>
<comment type="caution">
    <text evidence="2">The sequence shown here is derived from an EMBL/GenBank/DDBJ whole genome shotgun (WGS) entry which is preliminary data.</text>
</comment>
<reference evidence="2 3" key="1">
    <citation type="submission" date="2016-02" db="EMBL/GenBank/DDBJ databases">
        <title>Genome analysis of coral dinoflagellate symbionts highlights evolutionary adaptations to a symbiotic lifestyle.</title>
        <authorList>
            <person name="Aranda M."/>
            <person name="Li Y."/>
            <person name="Liew Y.J."/>
            <person name="Baumgarten S."/>
            <person name="Simakov O."/>
            <person name="Wilson M."/>
            <person name="Piel J."/>
            <person name="Ashoor H."/>
            <person name="Bougouffa S."/>
            <person name="Bajic V.B."/>
            <person name="Ryu T."/>
            <person name="Ravasi T."/>
            <person name="Bayer T."/>
            <person name="Micklem G."/>
            <person name="Kim H."/>
            <person name="Bhak J."/>
            <person name="Lajeunesse T.C."/>
            <person name="Voolstra C.R."/>
        </authorList>
    </citation>
    <scope>NUCLEOTIDE SEQUENCE [LARGE SCALE GENOMIC DNA]</scope>
    <source>
        <strain evidence="2 3">CCMP2467</strain>
    </source>
</reference>